<dbReference type="EMBL" id="LJIX01000006">
    <property type="protein sequence ID" value="KQL19225.1"/>
    <property type="molecule type" value="Genomic_DNA"/>
</dbReference>
<protein>
    <submittedName>
        <fullName evidence="1">Uncharacterized protein</fullName>
    </submittedName>
</protein>
<gene>
    <name evidence="1" type="ORF">AN957_12000</name>
</gene>
<dbReference type="RefSeq" id="WP_056684316.1">
    <property type="nucleotide sequence ID" value="NZ_JBHLUY010000024.1"/>
</dbReference>
<dbReference type="Proteomes" id="UP000050996">
    <property type="component" value="Unassembled WGS sequence"/>
</dbReference>
<keyword evidence="2" id="KW-1185">Reference proteome</keyword>
<sequence>MASWRIAPLGPMIADIRMWLNYFNNMNNPVIKALKKGEKAGALKLLNTLLEDIKSGKLSENNNGT</sequence>
<comment type="caution">
    <text evidence="1">The sequence shown here is derived from an EMBL/GenBank/DDBJ whole genome shotgun (WGS) entry which is preliminary data.</text>
</comment>
<name>A0A0Q3QMA8_9BACI</name>
<dbReference type="PATRIC" id="fig|1637975.4.peg.2210"/>
<evidence type="ECO:0000313" key="1">
    <source>
        <dbReference type="EMBL" id="KQL19225.1"/>
    </source>
</evidence>
<evidence type="ECO:0000313" key="2">
    <source>
        <dbReference type="Proteomes" id="UP000050996"/>
    </source>
</evidence>
<accession>A0A0Q3QMA8</accession>
<proteinExistence type="predicted"/>
<organism evidence="1 2">
    <name type="scientific">Cytobacillus solani</name>
    <dbReference type="NCBI Taxonomy" id="1637975"/>
    <lineage>
        <taxon>Bacteria</taxon>
        <taxon>Bacillati</taxon>
        <taxon>Bacillota</taxon>
        <taxon>Bacilli</taxon>
        <taxon>Bacillales</taxon>
        <taxon>Bacillaceae</taxon>
        <taxon>Cytobacillus</taxon>
    </lineage>
</organism>
<dbReference type="AlphaFoldDB" id="A0A0Q3QMA8"/>
<reference evidence="1 2" key="1">
    <citation type="submission" date="2015-09" db="EMBL/GenBank/DDBJ databases">
        <title>Genome sequencing project for genomic taxonomy and phylogenomics of Bacillus-like bacteria.</title>
        <authorList>
            <person name="Liu B."/>
            <person name="Wang J."/>
            <person name="Zhu Y."/>
            <person name="Liu G."/>
            <person name="Chen Q."/>
            <person name="Chen Z."/>
            <person name="Lan J."/>
            <person name="Che J."/>
            <person name="Ge C."/>
            <person name="Shi H."/>
            <person name="Pan Z."/>
            <person name="Liu X."/>
        </authorList>
    </citation>
    <scope>NUCLEOTIDE SEQUENCE [LARGE SCALE GENOMIC DNA]</scope>
    <source>
        <strain evidence="1 2">FJAT-18043</strain>
    </source>
</reference>